<comment type="similarity">
    <text evidence="2 7">Belongs to the multi antimicrobial extrusion (MATE) (TC 2.A.66.1) family.</text>
</comment>
<dbReference type="PANTHER" id="PTHR11206">
    <property type="entry name" value="MULTIDRUG RESISTANCE PROTEIN"/>
    <property type="match status" value="1"/>
</dbReference>
<comment type="subcellular location">
    <subcellularLocation>
        <location evidence="1">Membrane</location>
        <topology evidence="1">Multi-pass membrane protein</topology>
    </subcellularLocation>
</comment>
<dbReference type="EMBL" id="LR031875">
    <property type="protein sequence ID" value="VDD31731.1"/>
    <property type="molecule type" value="Genomic_DNA"/>
</dbReference>
<keyword evidence="4 7" id="KW-0812">Transmembrane</keyword>
<feature type="transmembrane region" description="Helical" evidence="7">
    <location>
        <begin position="358"/>
        <end position="380"/>
    </location>
</feature>
<evidence type="ECO:0000256" key="3">
    <source>
        <dbReference type="ARBA" id="ARBA00022448"/>
    </source>
</evidence>
<dbReference type="InterPro" id="IPR002528">
    <property type="entry name" value="MATE_fam"/>
</dbReference>
<feature type="transmembrane region" description="Helical" evidence="7">
    <location>
        <begin position="284"/>
        <end position="304"/>
    </location>
</feature>
<feature type="transmembrane region" description="Helical" evidence="7">
    <location>
        <begin position="126"/>
        <end position="151"/>
    </location>
</feature>
<dbReference type="GO" id="GO:0042910">
    <property type="term" value="F:xenobiotic transmembrane transporter activity"/>
    <property type="evidence" value="ECO:0007669"/>
    <property type="project" value="InterPro"/>
</dbReference>
<protein>
    <recommendedName>
        <fullName evidence="7">Protein DETOXIFICATION</fullName>
    </recommendedName>
    <alternativeName>
        <fullName evidence="7">Multidrug and toxic compound extrusion protein</fullName>
    </alternativeName>
</protein>
<feature type="transmembrane region" description="Helical" evidence="7">
    <location>
        <begin position="204"/>
        <end position="233"/>
    </location>
</feature>
<dbReference type="AlphaFoldDB" id="A0A3P6E6E9"/>
<dbReference type="CDD" id="cd13132">
    <property type="entry name" value="MATE_eukaryotic"/>
    <property type="match status" value="1"/>
</dbReference>
<evidence type="ECO:0000256" key="6">
    <source>
        <dbReference type="ARBA" id="ARBA00023136"/>
    </source>
</evidence>
<dbReference type="GO" id="GO:0015297">
    <property type="term" value="F:antiporter activity"/>
    <property type="evidence" value="ECO:0007669"/>
    <property type="project" value="InterPro"/>
</dbReference>
<reference evidence="8" key="1">
    <citation type="submission" date="2018-11" db="EMBL/GenBank/DDBJ databases">
        <authorList>
            <consortium name="Genoscope - CEA"/>
            <person name="William W."/>
        </authorList>
    </citation>
    <scope>NUCLEOTIDE SEQUENCE</scope>
</reference>
<dbReference type="GO" id="GO:0016020">
    <property type="term" value="C:membrane"/>
    <property type="evidence" value="ECO:0007669"/>
    <property type="project" value="UniProtKB-SubCell"/>
</dbReference>
<evidence type="ECO:0000256" key="1">
    <source>
        <dbReference type="ARBA" id="ARBA00004141"/>
    </source>
</evidence>
<accession>A0A3P6E6E9</accession>
<gene>
    <name evidence="8" type="ORF">BOLC9T57054H</name>
</gene>
<evidence type="ECO:0000256" key="5">
    <source>
        <dbReference type="ARBA" id="ARBA00022989"/>
    </source>
</evidence>
<evidence type="ECO:0000313" key="8">
    <source>
        <dbReference type="EMBL" id="VDD31731.1"/>
    </source>
</evidence>
<dbReference type="Pfam" id="PF01554">
    <property type="entry name" value="MatE"/>
    <property type="match status" value="2"/>
</dbReference>
<evidence type="ECO:0000256" key="4">
    <source>
        <dbReference type="ARBA" id="ARBA00022692"/>
    </source>
</evidence>
<keyword evidence="5 7" id="KW-1133">Transmembrane helix</keyword>
<keyword evidence="3" id="KW-0813">Transport</keyword>
<dbReference type="NCBIfam" id="TIGR00797">
    <property type="entry name" value="matE"/>
    <property type="match status" value="1"/>
</dbReference>
<evidence type="ECO:0000256" key="7">
    <source>
        <dbReference type="RuleBase" id="RU004914"/>
    </source>
</evidence>
<feature type="transmembrane region" description="Helical" evidence="7">
    <location>
        <begin position="386"/>
        <end position="407"/>
    </location>
</feature>
<proteinExistence type="inferred from homology"/>
<organism evidence="8">
    <name type="scientific">Brassica oleracea</name>
    <name type="common">Wild cabbage</name>
    <dbReference type="NCBI Taxonomy" id="3712"/>
    <lineage>
        <taxon>Eukaryota</taxon>
        <taxon>Viridiplantae</taxon>
        <taxon>Streptophyta</taxon>
        <taxon>Embryophyta</taxon>
        <taxon>Tracheophyta</taxon>
        <taxon>Spermatophyta</taxon>
        <taxon>Magnoliopsida</taxon>
        <taxon>eudicotyledons</taxon>
        <taxon>Gunneridae</taxon>
        <taxon>Pentapetalae</taxon>
        <taxon>rosids</taxon>
        <taxon>malvids</taxon>
        <taxon>Brassicales</taxon>
        <taxon>Brassicaceae</taxon>
        <taxon>Brassiceae</taxon>
        <taxon>Brassica</taxon>
    </lineage>
</organism>
<feature type="transmembrane region" description="Helical" evidence="7">
    <location>
        <begin position="57"/>
        <end position="76"/>
    </location>
</feature>
<feature type="transmembrane region" description="Helical" evidence="7">
    <location>
        <begin position="324"/>
        <end position="346"/>
    </location>
</feature>
<keyword evidence="6 7" id="KW-0472">Membrane</keyword>
<feature type="transmembrane region" description="Helical" evidence="7">
    <location>
        <begin position="157"/>
        <end position="178"/>
    </location>
</feature>
<comment type="caution">
    <text evidence="7">Lacks conserved residue(s) required for the propagation of feature annotation.</text>
</comment>
<dbReference type="InterPro" id="IPR045069">
    <property type="entry name" value="MATE_euk"/>
</dbReference>
<dbReference type="GO" id="GO:1990961">
    <property type="term" value="P:xenobiotic detoxification by transmembrane export across the plasma membrane"/>
    <property type="evidence" value="ECO:0007669"/>
    <property type="project" value="InterPro"/>
</dbReference>
<sequence length="560" mass="61878">MFFLAGLGGPTLAGGSVALAFANITAYSFFSGLTMGVDSICSQAIGATNYKLFRATIRRGIILLLVTTLPVFLLWINTERILKLLKQDEELASIAHTFLLYSVPDLLAQSFLHPLRAYFRTQSKTIPLSVCTGIASVLHFPVTFLLVSYLGFEIKGIALSGALSNFNLVVFLFIYIAFFEEKLSKDEKVSEESYEQSVREWKKLLGLAVPSCVAVCLEWWCYEIMIVLCGLLINPKVSVSSMGIIIQITSLVYIFPHSLGSAVSTRVGNELGSNQPQRARRATFVGLGLSISLGLMALIFTFSVRKVWATFFTDDEEVINLTMIVMPVVGLCELGNCPQTTGCGVLRGSARPMTGANINIAAFYVIGLPVVMVLTFWFGFGFMGLWLGMLVAQISCMIGMMVAMCRINWPLEAERARGPKATDGIRSCSNVEDMEVGRLVSGGIVKSKRSKHEEAESMLLPSENRFAKAVSLDEIVNYVQSLERQVELLYMKLATINPRMESNRNAALSIKVKENMLYANACSEQRLPLGYYSLAQNMPRFSDTQFLSNYGFVQTKVISR</sequence>
<evidence type="ECO:0000256" key="2">
    <source>
        <dbReference type="ARBA" id="ARBA00010199"/>
    </source>
</evidence>
<feature type="transmembrane region" description="Helical" evidence="7">
    <location>
        <begin position="239"/>
        <end position="263"/>
    </location>
</feature>
<name>A0A3P6E6E9_BRAOL</name>